<dbReference type="RefSeq" id="XP_037886482.1">
    <property type="nucleotide sequence ID" value="XM_038030554.1"/>
</dbReference>
<proteinExistence type="predicted"/>
<dbReference type="Proteomes" id="UP000092443">
    <property type="component" value="Unplaced"/>
</dbReference>
<dbReference type="GeneID" id="119635652"/>
<keyword evidence="2" id="KW-1185">Reference proteome</keyword>
<evidence type="ECO:0000313" key="2">
    <source>
        <dbReference type="Proteomes" id="UP000092443"/>
    </source>
</evidence>
<keyword evidence="1" id="KW-1133">Transmembrane helix</keyword>
<evidence type="ECO:0000313" key="3">
    <source>
        <dbReference type="RefSeq" id="XP_037886482.1"/>
    </source>
</evidence>
<keyword evidence="1" id="KW-0472">Membrane</keyword>
<gene>
    <name evidence="3" type="primary">LOC119635652</name>
</gene>
<feature type="transmembrane region" description="Helical" evidence="1">
    <location>
        <begin position="6"/>
        <end position="26"/>
    </location>
</feature>
<accession>A0A9C5Z1Q3</accession>
<dbReference type="InterPro" id="IPR031833">
    <property type="entry name" value="DUF4748"/>
</dbReference>
<evidence type="ECO:0000256" key="1">
    <source>
        <dbReference type="SAM" id="Phobius"/>
    </source>
</evidence>
<dbReference type="Pfam" id="PF15932">
    <property type="entry name" value="DUF4748"/>
    <property type="match status" value="1"/>
</dbReference>
<sequence>MRLGNFGRIALGWTIITVGGIYSFILSKKSVDKRRFEDMQIRERMRKSNLGDYEAVGSRKFGA</sequence>
<organism evidence="2 3">
    <name type="scientific">Glossina fuscipes</name>
    <dbReference type="NCBI Taxonomy" id="7396"/>
    <lineage>
        <taxon>Eukaryota</taxon>
        <taxon>Metazoa</taxon>
        <taxon>Ecdysozoa</taxon>
        <taxon>Arthropoda</taxon>
        <taxon>Hexapoda</taxon>
        <taxon>Insecta</taxon>
        <taxon>Pterygota</taxon>
        <taxon>Neoptera</taxon>
        <taxon>Endopterygota</taxon>
        <taxon>Diptera</taxon>
        <taxon>Brachycera</taxon>
        <taxon>Muscomorpha</taxon>
        <taxon>Hippoboscoidea</taxon>
        <taxon>Glossinidae</taxon>
        <taxon>Glossina</taxon>
    </lineage>
</organism>
<dbReference type="AlphaFoldDB" id="A0A9C5Z1Q3"/>
<protein>
    <submittedName>
        <fullName evidence="3">Uncharacterized protein LOC119635652</fullName>
    </submittedName>
</protein>
<keyword evidence="1" id="KW-0812">Transmembrane</keyword>
<name>A0A9C5Z1Q3_9MUSC</name>
<dbReference type="KEGG" id="gfs:119635652"/>
<reference evidence="3" key="1">
    <citation type="submission" date="2025-08" db="UniProtKB">
        <authorList>
            <consortium name="RefSeq"/>
        </authorList>
    </citation>
    <scope>IDENTIFICATION</scope>
    <source>
        <tissue evidence="3">Whole body pupa</tissue>
    </source>
</reference>